<evidence type="ECO:0000313" key="3">
    <source>
        <dbReference type="Proteomes" id="UP001189429"/>
    </source>
</evidence>
<reference evidence="2" key="1">
    <citation type="submission" date="2023-10" db="EMBL/GenBank/DDBJ databases">
        <authorList>
            <person name="Chen Y."/>
            <person name="Shah S."/>
            <person name="Dougan E. K."/>
            <person name="Thang M."/>
            <person name="Chan C."/>
        </authorList>
    </citation>
    <scope>NUCLEOTIDE SEQUENCE [LARGE SCALE GENOMIC DNA]</scope>
</reference>
<keyword evidence="3" id="KW-1185">Reference proteome</keyword>
<accession>A0ABN9VIJ6</accession>
<dbReference type="Gene3D" id="1.10.238.10">
    <property type="entry name" value="EF-hand"/>
    <property type="match status" value="2"/>
</dbReference>
<dbReference type="InterPro" id="IPR011992">
    <property type="entry name" value="EF-hand-dom_pair"/>
</dbReference>
<evidence type="ECO:0000259" key="1">
    <source>
        <dbReference type="PROSITE" id="PS50222"/>
    </source>
</evidence>
<protein>
    <recommendedName>
        <fullName evidence="1">EF-hand domain-containing protein</fullName>
    </recommendedName>
</protein>
<feature type="domain" description="EF-hand" evidence="1">
    <location>
        <begin position="1"/>
        <end position="28"/>
    </location>
</feature>
<dbReference type="SUPFAM" id="SSF47473">
    <property type="entry name" value="EF-hand"/>
    <property type="match status" value="1"/>
</dbReference>
<name>A0ABN9VIJ6_9DINO</name>
<dbReference type="EMBL" id="CAUYUJ010017111">
    <property type="protein sequence ID" value="CAK0871864.1"/>
    <property type="molecule type" value="Genomic_DNA"/>
</dbReference>
<gene>
    <name evidence="2" type="ORF">PCOR1329_LOCUS57536</name>
</gene>
<dbReference type="PROSITE" id="PS50222">
    <property type="entry name" value="EF_HAND_2"/>
    <property type="match status" value="1"/>
</dbReference>
<comment type="caution">
    <text evidence="2">The sequence shown here is derived from an EMBL/GenBank/DDBJ whole genome shotgun (WGS) entry which is preliminary data.</text>
</comment>
<dbReference type="Proteomes" id="UP001189429">
    <property type="component" value="Unassembled WGS sequence"/>
</dbReference>
<organism evidence="2 3">
    <name type="scientific">Prorocentrum cordatum</name>
    <dbReference type="NCBI Taxonomy" id="2364126"/>
    <lineage>
        <taxon>Eukaryota</taxon>
        <taxon>Sar</taxon>
        <taxon>Alveolata</taxon>
        <taxon>Dinophyceae</taxon>
        <taxon>Prorocentrales</taxon>
        <taxon>Prorocentraceae</taxon>
        <taxon>Prorocentrum</taxon>
    </lineage>
</organism>
<sequence>MVRDLDKNSDGKIVFEEFCSAMTDRIQVGYSQQEIVSAFASFQKNSPDGLIKVKDLREALKAHMYQTMIGAEVDELILHYKDCFVKLPGSDEDYFNFQDYINLMQPIGFGSEDATLR</sequence>
<proteinExistence type="predicted"/>
<dbReference type="InterPro" id="IPR002048">
    <property type="entry name" value="EF_hand_dom"/>
</dbReference>
<evidence type="ECO:0000313" key="2">
    <source>
        <dbReference type="EMBL" id="CAK0871864.1"/>
    </source>
</evidence>